<dbReference type="InterPro" id="IPR036388">
    <property type="entry name" value="WH-like_DNA-bd_sf"/>
</dbReference>
<dbReference type="InterPro" id="IPR036390">
    <property type="entry name" value="WH_DNA-bd_sf"/>
</dbReference>
<dbReference type="EMBL" id="CP000477">
    <property type="protein sequence ID" value="ABK14656.1"/>
    <property type="molecule type" value="Genomic_DNA"/>
</dbReference>
<reference evidence="6 7" key="1">
    <citation type="submission" date="2006-10" db="EMBL/GenBank/DDBJ databases">
        <title>Complete sequence of Methanosaeta thermophila PT.</title>
        <authorList>
            <consortium name="US DOE Joint Genome Institute"/>
            <person name="Copeland A."/>
            <person name="Lucas S."/>
            <person name="Lapidus A."/>
            <person name="Barry K."/>
            <person name="Detter J.C."/>
            <person name="Glavina del Rio T."/>
            <person name="Hammon N."/>
            <person name="Israni S."/>
            <person name="Pitluck S."/>
            <person name="Chain P."/>
            <person name="Malfatti S."/>
            <person name="Shin M."/>
            <person name="Vergez L."/>
            <person name="Schmutz J."/>
            <person name="Larimer F."/>
            <person name="Land M."/>
            <person name="Hauser L."/>
            <person name="Kyrpides N."/>
            <person name="Kim E."/>
            <person name="Smith K.S."/>
            <person name="Ingram-Smith C."/>
            <person name="Richardson P."/>
        </authorList>
    </citation>
    <scope>NUCLEOTIDE SEQUENCE [LARGE SCALE GENOMIC DNA]</scope>
    <source>
        <strain evidence="7">DSM 6194 / JCM 14653 / NBRC 101360 / PT</strain>
    </source>
</reference>
<keyword evidence="1 4" id="KW-0805">Transcription regulation</keyword>
<proteinExistence type="inferred from homology"/>
<comment type="similarity">
    <text evidence="4">Belongs to the GbsR family.</text>
</comment>
<evidence type="ECO:0000256" key="1">
    <source>
        <dbReference type="ARBA" id="ARBA00023015"/>
    </source>
</evidence>
<dbReference type="GO" id="GO:0003700">
    <property type="term" value="F:DNA-binding transcription factor activity"/>
    <property type="evidence" value="ECO:0007669"/>
    <property type="project" value="InterPro"/>
</dbReference>
<dbReference type="SUPFAM" id="SSF46785">
    <property type="entry name" value="Winged helix' DNA-binding domain"/>
    <property type="match status" value="1"/>
</dbReference>
<dbReference type="InterPro" id="IPR052362">
    <property type="entry name" value="HTH-GbsR_regulator"/>
</dbReference>
<dbReference type="KEGG" id="mtp:Mthe_0868"/>
<dbReference type="InterPro" id="IPR011991">
    <property type="entry name" value="ArsR-like_HTH"/>
</dbReference>
<dbReference type="Pfam" id="PF01022">
    <property type="entry name" value="HTH_5"/>
    <property type="match status" value="1"/>
</dbReference>
<dbReference type="Gene3D" id="1.10.10.10">
    <property type="entry name" value="Winged helix-like DNA-binding domain superfamily/Winged helix DNA-binding domain"/>
    <property type="match status" value="1"/>
</dbReference>
<dbReference type="InterPro" id="IPR026282">
    <property type="entry name" value="MJ1563"/>
</dbReference>
<dbReference type="PANTHER" id="PTHR38465">
    <property type="entry name" value="HTH-TYPE TRANSCRIPTIONAL REGULATOR MJ1563-RELATED"/>
    <property type="match status" value="1"/>
</dbReference>
<gene>
    <name evidence="6" type="ordered locus">Mthe_0868</name>
</gene>
<dbReference type="PIRSF" id="PIRSF006707">
    <property type="entry name" value="MJ1563"/>
    <property type="match status" value="1"/>
</dbReference>
<evidence type="ECO:0000256" key="4">
    <source>
        <dbReference type="PIRNR" id="PIRNR006707"/>
    </source>
</evidence>
<dbReference type="InterPro" id="IPR001845">
    <property type="entry name" value="HTH_ArsR_DNA-bd_dom"/>
</dbReference>
<accession>A0B7I2</accession>
<name>A0B7I2_METTP</name>
<protein>
    <recommendedName>
        <fullName evidence="4">HTH-type transcriptional regulator</fullName>
    </recommendedName>
</protein>
<evidence type="ECO:0000259" key="5">
    <source>
        <dbReference type="Pfam" id="PF01022"/>
    </source>
</evidence>
<evidence type="ECO:0000313" key="6">
    <source>
        <dbReference type="EMBL" id="ABK14656.1"/>
    </source>
</evidence>
<dbReference type="STRING" id="349307.Mthe_0868"/>
<evidence type="ECO:0000256" key="2">
    <source>
        <dbReference type="ARBA" id="ARBA00023125"/>
    </source>
</evidence>
<sequence>MYGDYRTCGIYENYLRLPAHVRVMNREEIEAIRRYITEACVQIARMRGYSDALGVLRGILMLSETPLSLDDLVEITGYSKSTVSTNMSILEGIGVAKRVVTPGEKRYRYIPVTDTEMLRNAMMNHVSKEISTIMAALDRAERALSDSETPEADKIRERINGIRNFYSKTDRLLKLIQKYDVDSLIEILERGG</sequence>
<feature type="domain" description="HTH arsR-type" evidence="5">
    <location>
        <begin position="60"/>
        <end position="96"/>
    </location>
</feature>
<organism evidence="6 7">
    <name type="scientific">Methanothrix thermoacetophila (strain DSM 6194 / JCM 14653 / NBRC 101360 / PT)</name>
    <name type="common">Methanosaeta thermophila</name>
    <dbReference type="NCBI Taxonomy" id="349307"/>
    <lineage>
        <taxon>Archaea</taxon>
        <taxon>Methanobacteriati</taxon>
        <taxon>Methanobacteriota</taxon>
        <taxon>Stenosarchaea group</taxon>
        <taxon>Methanomicrobia</taxon>
        <taxon>Methanotrichales</taxon>
        <taxon>Methanotrichaceae</taxon>
        <taxon>Methanothrix</taxon>
    </lineage>
</organism>
<dbReference type="Proteomes" id="UP000000674">
    <property type="component" value="Chromosome"/>
</dbReference>
<evidence type="ECO:0000256" key="3">
    <source>
        <dbReference type="ARBA" id="ARBA00023163"/>
    </source>
</evidence>
<dbReference type="CDD" id="cd00090">
    <property type="entry name" value="HTH_ARSR"/>
    <property type="match status" value="1"/>
</dbReference>
<dbReference type="HOGENOM" id="CLU_107445_2_0_2"/>
<keyword evidence="7" id="KW-1185">Reference proteome</keyword>
<dbReference type="AlphaFoldDB" id="A0B7I2"/>
<keyword evidence="2 4" id="KW-0238">DNA-binding</keyword>
<dbReference type="GO" id="GO:0003677">
    <property type="term" value="F:DNA binding"/>
    <property type="evidence" value="ECO:0007669"/>
    <property type="project" value="UniProtKB-UniRule"/>
</dbReference>
<keyword evidence="3 4" id="KW-0804">Transcription</keyword>
<evidence type="ECO:0000313" key="7">
    <source>
        <dbReference type="Proteomes" id="UP000000674"/>
    </source>
</evidence>
<dbReference type="PANTHER" id="PTHR38465:SF1">
    <property type="entry name" value="HTH-TYPE TRANSCRIPTIONAL REGULATOR MJ1563-RELATED"/>
    <property type="match status" value="1"/>
</dbReference>